<evidence type="ECO:0000313" key="2">
    <source>
        <dbReference type="Proteomes" id="UP000243542"/>
    </source>
</evidence>
<evidence type="ECO:0008006" key="3">
    <source>
        <dbReference type="Google" id="ProtNLM"/>
    </source>
</evidence>
<sequence>MAYLMVVDRGVEAQFFDALYGVLMMGDQLGGVEVVLRGNAVTAAIADEEPLPAFRVGSVDLSEPRQTVCALVAKGVPVHVDRPDLTAFGLDDSALIDGVTCSDTAMLAARWADYDGVWFL</sequence>
<dbReference type="EMBL" id="PDJK01000002">
    <property type="protein sequence ID" value="PFG49906.1"/>
    <property type="molecule type" value="Genomic_DNA"/>
</dbReference>
<dbReference type="AlphaFoldDB" id="A0A2A9FGL2"/>
<organism evidence="1 2">
    <name type="scientific">Amycolatopsis sulphurea</name>
    <dbReference type="NCBI Taxonomy" id="76022"/>
    <lineage>
        <taxon>Bacteria</taxon>
        <taxon>Bacillati</taxon>
        <taxon>Actinomycetota</taxon>
        <taxon>Actinomycetes</taxon>
        <taxon>Pseudonocardiales</taxon>
        <taxon>Pseudonocardiaceae</taxon>
        <taxon>Amycolatopsis</taxon>
    </lineage>
</organism>
<proteinExistence type="predicted"/>
<dbReference type="Proteomes" id="UP000243542">
    <property type="component" value="Unassembled WGS sequence"/>
</dbReference>
<evidence type="ECO:0000313" key="1">
    <source>
        <dbReference type="EMBL" id="PFG49906.1"/>
    </source>
</evidence>
<dbReference type="RefSeq" id="WP_170069895.1">
    <property type="nucleotide sequence ID" value="NZ_JBIAKZ010000045.1"/>
</dbReference>
<name>A0A2A9FGL2_9PSEU</name>
<dbReference type="SUPFAM" id="SSF75169">
    <property type="entry name" value="DsrEFH-like"/>
    <property type="match status" value="1"/>
</dbReference>
<comment type="caution">
    <text evidence="1">The sequence shown here is derived from an EMBL/GenBank/DDBJ whole genome shotgun (WGS) entry which is preliminary data.</text>
</comment>
<gene>
    <name evidence="1" type="ORF">ATK36_5099</name>
</gene>
<dbReference type="InterPro" id="IPR027396">
    <property type="entry name" value="DsrEFH-like"/>
</dbReference>
<protein>
    <recommendedName>
        <fullName evidence="3">DsrE/DsrF/DsrH-like protein</fullName>
    </recommendedName>
</protein>
<keyword evidence="2" id="KW-1185">Reference proteome</keyword>
<dbReference type="Gene3D" id="3.40.1260.10">
    <property type="entry name" value="DsrEFH-like"/>
    <property type="match status" value="1"/>
</dbReference>
<reference evidence="1 2" key="1">
    <citation type="submission" date="2017-10" db="EMBL/GenBank/DDBJ databases">
        <title>Sequencing the genomes of 1000 actinobacteria strains.</title>
        <authorList>
            <person name="Klenk H.-P."/>
        </authorList>
    </citation>
    <scope>NUCLEOTIDE SEQUENCE [LARGE SCALE GENOMIC DNA]</scope>
    <source>
        <strain evidence="1 2">DSM 46092</strain>
    </source>
</reference>
<accession>A0A2A9FGL2</accession>